<dbReference type="EMBL" id="FOCG01000004">
    <property type="protein sequence ID" value="SEN12839.1"/>
    <property type="molecule type" value="Genomic_DNA"/>
</dbReference>
<proteinExistence type="predicted"/>
<evidence type="ECO:0000313" key="2">
    <source>
        <dbReference type="Proteomes" id="UP000199158"/>
    </source>
</evidence>
<dbReference type="Proteomes" id="UP000199158">
    <property type="component" value="Unassembled WGS sequence"/>
</dbReference>
<dbReference type="STRING" id="474960.SAMN05216180_2828"/>
<gene>
    <name evidence="1" type="ORF">SAMN05216180_2828</name>
</gene>
<organism evidence="1 2">
    <name type="scientific">Hydrogenoanaerobacterium saccharovorans</name>
    <dbReference type="NCBI Taxonomy" id="474960"/>
    <lineage>
        <taxon>Bacteria</taxon>
        <taxon>Bacillati</taxon>
        <taxon>Bacillota</taxon>
        <taxon>Clostridia</taxon>
        <taxon>Eubacteriales</taxon>
        <taxon>Oscillospiraceae</taxon>
        <taxon>Hydrogenoanaerobacterium</taxon>
    </lineage>
</organism>
<sequence length="54" mass="6211">MNKNKTATIKSAPEIGSLASRLNLKNQSYVLNTINALLFSQQLKQEEYYHKEQL</sequence>
<name>A0A1H8DZU1_9FIRM</name>
<accession>A0A1H8DZU1</accession>
<dbReference type="RefSeq" id="WP_162840940.1">
    <property type="nucleotide sequence ID" value="NZ_FOCG01000004.1"/>
</dbReference>
<evidence type="ECO:0000313" key="1">
    <source>
        <dbReference type="EMBL" id="SEN12839.1"/>
    </source>
</evidence>
<dbReference type="AlphaFoldDB" id="A0A1H8DZU1"/>
<protein>
    <submittedName>
        <fullName evidence="1">Uncharacterized protein</fullName>
    </submittedName>
</protein>
<keyword evidence="2" id="KW-1185">Reference proteome</keyword>
<reference evidence="1 2" key="1">
    <citation type="submission" date="2016-10" db="EMBL/GenBank/DDBJ databases">
        <authorList>
            <person name="de Groot N.N."/>
        </authorList>
    </citation>
    <scope>NUCLEOTIDE SEQUENCE [LARGE SCALE GENOMIC DNA]</scope>
    <source>
        <strain evidence="1 2">CGMCC 1.5070</strain>
    </source>
</reference>